<proteinExistence type="predicted"/>
<organism evidence="1 2">
    <name type="scientific">Nonomuraea corallina</name>
    <dbReference type="NCBI Taxonomy" id="2989783"/>
    <lineage>
        <taxon>Bacteria</taxon>
        <taxon>Bacillati</taxon>
        <taxon>Actinomycetota</taxon>
        <taxon>Actinomycetes</taxon>
        <taxon>Streptosporangiales</taxon>
        <taxon>Streptosporangiaceae</taxon>
        <taxon>Nonomuraea</taxon>
    </lineage>
</organism>
<comment type="caution">
    <text evidence="1">The sequence shown here is derived from an EMBL/GenBank/DDBJ whole genome shotgun (WGS) entry which is preliminary data.</text>
</comment>
<gene>
    <name evidence="1" type="ORF">OUY22_20870</name>
</gene>
<name>A0ABT4SFB4_9ACTN</name>
<reference evidence="1" key="1">
    <citation type="submission" date="2022-11" db="EMBL/GenBank/DDBJ databases">
        <title>Nonomuraea corallina sp. nov., a new species of the genus Nonomuraea isolated from sea side sediment in Thai sea.</title>
        <authorList>
            <person name="Ngamcharungchit C."/>
            <person name="Matsumoto A."/>
            <person name="Suriyachadkun C."/>
            <person name="Panbangred W."/>
            <person name="Inahashi Y."/>
            <person name="Intra B."/>
        </authorList>
    </citation>
    <scope>NUCLEOTIDE SEQUENCE</scope>
    <source>
        <strain evidence="1">MCN248</strain>
    </source>
</reference>
<accession>A0ABT4SFB4</accession>
<dbReference type="EMBL" id="JAPNNL010000085">
    <property type="protein sequence ID" value="MDA0635881.1"/>
    <property type="molecule type" value="Genomic_DNA"/>
</dbReference>
<sequence>MSLAEPLGGDPLRCEEYGYGLGRPTGILVLKYRSASVLEFGETREDFLHQLYWSPDGTLSAGARVLGPREAFWAHRAVTHEVRAADRQTVYRVCLREVPAGLGGLRAGPVRLDREAARLIEAICRPGHDEAAALEARA</sequence>
<evidence type="ECO:0000313" key="2">
    <source>
        <dbReference type="Proteomes" id="UP001144036"/>
    </source>
</evidence>
<keyword evidence="2" id="KW-1185">Reference proteome</keyword>
<protein>
    <submittedName>
        <fullName evidence="1">AraC family transcriptional regulator</fullName>
    </submittedName>
</protein>
<evidence type="ECO:0000313" key="1">
    <source>
        <dbReference type="EMBL" id="MDA0635881.1"/>
    </source>
</evidence>
<dbReference type="Proteomes" id="UP001144036">
    <property type="component" value="Unassembled WGS sequence"/>
</dbReference>
<feature type="non-terminal residue" evidence="1">
    <location>
        <position position="138"/>
    </location>
</feature>